<protein>
    <submittedName>
        <fullName evidence="9">Hrp-dependent type III effector protein</fullName>
    </submittedName>
</protein>
<dbReference type="InterPro" id="IPR037051">
    <property type="entry name" value="4-carb_acid_sugar_kinase_N_sf"/>
</dbReference>
<feature type="domain" description="Four-carbon acid sugar kinase nucleotide binding" evidence="8">
    <location>
        <begin position="253"/>
        <end position="423"/>
    </location>
</feature>
<evidence type="ECO:0000259" key="7">
    <source>
        <dbReference type="Pfam" id="PF07005"/>
    </source>
</evidence>
<comment type="similarity">
    <text evidence="1">Belongs to the four-carbon acid sugar kinase family.</text>
</comment>
<dbReference type="Proteomes" id="UP000626244">
    <property type="component" value="Unassembled WGS sequence"/>
</dbReference>
<evidence type="ECO:0000256" key="3">
    <source>
        <dbReference type="ARBA" id="ARBA00022741"/>
    </source>
</evidence>
<dbReference type="GO" id="GO:0005524">
    <property type="term" value="F:ATP binding"/>
    <property type="evidence" value="ECO:0007669"/>
    <property type="project" value="UniProtKB-KW"/>
</dbReference>
<proteinExistence type="inferred from homology"/>
<gene>
    <name evidence="9" type="ORF">GCM10007380_35760</name>
</gene>
<comment type="caution">
    <text evidence="9">The sequence shown here is derived from an EMBL/GenBank/DDBJ whole genome shotgun (WGS) entry which is preliminary data.</text>
</comment>
<dbReference type="GO" id="GO:0016301">
    <property type="term" value="F:kinase activity"/>
    <property type="evidence" value="ECO:0007669"/>
    <property type="project" value="UniProtKB-KW"/>
</dbReference>
<evidence type="ECO:0000256" key="2">
    <source>
        <dbReference type="ARBA" id="ARBA00022679"/>
    </source>
</evidence>
<evidence type="ECO:0000256" key="6">
    <source>
        <dbReference type="ARBA" id="ARBA00023277"/>
    </source>
</evidence>
<evidence type="ECO:0000313" key="10">
    <source>
        <dbReference type="Proteomes" id="UP000626244"/>
    </source>
</evidence>
<dbReference type="OrthoDB" id="9778478at2"/>
<feature type="domain" description="Four-carbon acid sugar kinase N-terminal" evidence="7">
    <location>
        <begin position="4"/>
        <end position="227"/>
    </location>
</feature>
<keyword evidence="4" id="KW-0418">Kinase</keyword>
<name>A0A8J3AVJ7_9BACI</name>
<dbReference type="InterPro" id="IPR031475">
    <property type="entry name" value="NBD_C"/>
</dbReference>
<evidence type="ECO:0000256" key="4">
    <source>
        <dbReference type="ARBA" id="ARBA00022777"/>
    </source>
</evidence>
<dbReference type="Pfam" id="PF17042">
    <property type="entry name" value="NBD_C"/>
    <property type="match status" value="1"/>
</dbReference>
<dbReference type="InterPro" id="IPR010737">
    <property type="entry name" value="4-carb_acid_sugar_kinase_N"/>
</dbReference>
<dbReference type="InterPro" id="IPR042213">
    <property type="entry name" value="NBD_C_sf"/>
</dbReference>
<organism evidence="9 10">
    <name type="scientific">Gottfriedia solisilvae</name>
    <dbReference type="NCBI Taxonomy" id="1516104"/>
    <lineage>
        <taxon>Bacteria</taxon>
        <taxon>Bacillati</taxon>
        <taxon>Bacillota</taxon>
        <taxon>Bacilli</taxon>
        <taxon>Bacillales</taxon>
        <taxon>Bacillaceae</taxon>
        <taxon>Gottfriedia</taxon>
    </lineage>
</organism>
<keyword evidence="5" id="KW-0067">ATP-binding</keyword>
<keyword evidence="10" id="KW-1185">Reference proteome</keyword>
<keyword evidence="3" id="KW-0547">Nucleotide-binding</keyword>
<evidence type="ECO:0000313" key="9">
    <source>
        <dbReference type="EMBL" id="GGI16998.1"/>
    </source>
</evidence>
<sequence length="434" mass="47361">MNKIGMIADDLTGANDSGVQLVKQGLRSSVILDLNALAPEHITSDAIIIDTDSRAISKNEAYEAVRKASIFLKDNQYKHIFKKVDSTLRGNLGVEIKAVTDFFEYDFCIIAPAFPRIGRTTEKGIHYLNGKPLSETEISRDPKCPVTESSICKLIENQTGVTVGLVSTAELGTDLSEWKAELQKWQEAGIKWLVFDATTDNHLEEIAKKISQISKHVIWIGSAGLAEFLPKVLGLTKSTDCHKQITISNKNILAVSGSLSSVTRQQVKRLIEMDEMKAVEVNPLEMFETGDQWKILKNQYINQLVSTYEQGYNAVLYVDSSTENRENTAKAGKQLGLTPSEVSNRISKGLGEIASELVKNYSFVSGLVLTGGDTAKDVCLQIGASGLELLKEVEAGIPLGKLVGDHELFAITKAGAFGNEDSLVNAVRELKGGQ</sequence>
<keyword evidence="2" id="KW-0808">Transferase</keyword>
<keyword evidence="6" id="KW-0119">Carbohydrate metabolism</keyword>
<dbReference type="Pfam" id="PF07005">
    <property type="entry name" value="SBD_N"/>
    <property type="match status" value="1"/>
</dbReference>
<accession>A0A8J3AVJ7</accession>
<evidence type="ECO:0000256" key="5">
    <source>
        <dbReference type="ARBA" id="ARBA00022840"/>
    </source>
</evidence>
<dbReference type="RefSeq" id="WP_088001581.1">
    <property type="nucleotide sequence ID" value="NZ_BMHB01000002.1"/>
</dbReference>
<dbReference type="AlphaFoldDB" id="A0A8J3AVJ7"/>
<evidence type="ECO:0000259" key="8">
    <source>
        <dbReference type="Pfam" id="PF17042"/>
    </source>
</evidence>
<dbReference type="SUPFAM" id="SSF142764">
    <property type="entry name" value="YgbK-like"/>
    <property type="match status" value="1"/>
</dbReference>
<evidence type="ECO:0000256" key="1">
    <source>
        <dbReference type="ARBA" id="ARBA00005715"/>
    </source>
</evidence>
<dbReference type="Gene3D" id="3.40.980.20">
    <property type="entry name" value="Four-carbon acid sugar kinase, nucleotide binding domain"/>
    <property type="match status" value="1"/>
</dbReference>
<reference evidence="10" key="1">
    <citation type="journal article" date="2019" name="Int. J. Syst. Evol. Microbiol.">
        <title>The Global Catalogue of Microorganisms (GCM) 10K type strain sequencing project: providing services to taxonomists for standard genome sequencing and annotation.</title>
        <authorList>
            <consortium name="The Broad Institute Genomics Platform"/>
            <consortium name="The Broad Institute Genome Sequencing Center for Infectious Disease"/>
            <person name="Wu L."/>
            <person name="Ma J."/>
        </authorList>
    </citation>
    <scope>NUCLEOTIDE SEQUENCE [LARGE SCALE GENOMIC DNA]</scope>
    <source>
        <strain evidence="10">CGMCC 1.14993</strain>
    </source>
</reference>
<dbReference type="EMBL" id="BMHB01000002">
    <property type="protein sequence ID" value="GGI16998.1"/>
    <property type="molecule type" value="Genomic_DNA"/>
</dbReference>
<dbReference type="Gene3D" id="3.40.50.10840">
    <property type="entry name" value="Putative sugar-binding, N-terminal domain"/>
    <property type="match status" value="1"/>
</dbReference>